<dbReference type="EMBL" id="CM001222">
    <property type="protein sequence ID" value="AES76048.1"/>
    <property type="molecule type" value="Genomic_DNA"/>
</dbReference>
<evidence type="ECO:0000313" key="3">
    <source>
        <dbReference type="Proteomes" id="UP000002051"/>
    </source>
</evidence>
<protein>
    <submittedName>
        <fullName evidence="1 2">Uncharacterized protein</fullName>
    </submittedName>
</protein>
<name>G7KPT1_MEDTR</name>
<accession>G7KPT1</accession>
<dbReference type="AlphaFoldDB" id="G7KPT1"/>
<evidence type="ECO:0000313" key="2">
    <source>
        <dbReference type="EnsemblPlants" id="AES76048"/>
    </source>
</evidence>
<reference evidence="1 3" key="2">
    <citation type="journal article" date="2014" name="BMC Genomics">
        <title>An improved genome release (version Mt4.0) for the model legume Medicago truncatula.</title>
        <authorList>
            <person name="Tang H."/>
            <person name="Krishnakumar V."/>
            <person name="Bidwell S."/>
            <person name="Rosen B."/>
            <person name="Chan A."/>
            <person name="Zhou S."/>
            <person name="Gentzbittel L."/>
            <person name="Childs K.L."/>
            <person name="Yandell M."/>
            <person name="Gundlach H."/>
            <person name="Mayer K.F."/>
            <person name="Schwartz D.C."/>
            <person name="Town C.D."/>
        </authorList>
    </citation>
    <scope>GENOME REANNOTATION</scope>
    <source>
        <strain evidence="2 3">cv. Jemalong A17</strain>
    </source>
</reference>
<dbReference type="EnsemblPlants" id="AES76048">
    <property type="protein sequence ID" value="AES76048"/>
    <property type="gene ID" value="MTR_6g069520"/>
</dbReference>
<keyword evidence="3" id="KW-1185">Reference proteome</keyword>
<reference evidence="1 3" key="1">
    <citation type="journal article" date="2011" name="Nature">
        <title>The Medicago genome provides insight into the evolution of rhizobial symbioses.</title>
        <authorList>
            <person name="Young N.D."/>
            <person name="Debelle F."/>
            <person name="Oldroyd G.E."/>
            <person name="Geurts R."/>
            <person name="Cannon S.B."/>
            <person name="Udvardi M.K."/>
            <person name="Benedito V.A."/>
            <person name="Mayer K.F."/>
            <person name="Gouzy J."/>
            <person name="Schoof H."/>
            <person name="Van de Peer Y."/>
            <person name="Proost S."/>
            <person name="Cook D.R."/>
            <person name="Meyers B.C."/>
            <person name="Spannagl M."/>
            <person name="Cheung F."/>
            <person name="De Mita S."/>
            <person name="Krishnakumar V."/>
            <person name="Gundlach H."/>
            <person name="Zhou S."/>
            <person name="Mudge J."/>
            <person name="Bharti A.K."/>
            <person name="Murray J.D."/>
            <person name="Naoumkina M.A."/>
            <person name="Rosen B."/>
            <person name="Silverstein K.A."/>
            <person name="Tang H."/>
            <person name="Rombauts S."/>
            <person name="Zhao P.X."/>
            <person name="Zhou P."/>
            <person name="Barbe V."/>
            <person name="Bardou P."/>
            <person name="Bechner M."/>
            <person name="Bellec A."/>
            <person name="Berger A."/>
            <person name="Berges H."/>
            <person name="Bidwell S."/>
            <person name="Bisseling T."/>
            <person name="Choisne N."/>
            <person name="Couloux A."/>
            <person name="Denny R."/>
            <person name="Deshpande S."/>
            <person name="Dai X."/>
            <person name="Doyle J.J."/>
            <person name="Dudez A.M."/>
            <person name="Farmer A.D."/>
            <person name="Fouteau S."/>
            <person name="Franken C."/>
            <person name="Gibelin C."/>
            <person name="Gish J."/>
            <person name="Goldstein S."/>
            <person name="Gonzalez A.J."/>
            <person name="Green P.J."/>
            <person name="Hallab A."/>
            <person name="Hartog M."/>
            <person name="Hua A."/>
            <person name="Humphray S.J."/>
            <person name="Jeong D.H."/>
            <person name="Jing Y."/>
            <person name="Jocker A."/>
            <person name="Kenton S.M."/>
            <person name="Kim D.J."/>
            <person name="Klee K."/>
            <person name="Lai H."/>
            <person name="Lang C."/>
            <person name="Lin S."/>
            <person name="Macmil S.L."/>
            <person name="Magdelenat G."/>
            <person name="Matthews L."/>
            <person name="McCorrison J."/>
            <person name="Monaghan E.L."/>
            <person name="Mun J.H."/>
            <person name="Najar F.Z."/>
            <person name="Nicholson C."/>
            <person name="Noirot C."/>
            <person name="O'Bleness M."/>
            <person name="Paule C.R."/>
            <person name="Poulain J."/>
            <person name="Prion F."/>
            <person name="Qin B."/>
            <person name="Qu C."/>
            <person name="Retzel E.F."/>
            <person name="Riddle C."/>
            <person name="Sallet E."/>
            <person name="Samain S."/>
            <person name="Samson N."/>
            <person name="Sanders I."/>
            <person name="Saurat O."/>
            <person name="Scarpelli C."/>
            <person name="Schiex T."/>
            <person name="Segurens B."/>
            <person name="Severin A.J."/>
            <person name="Sherrier D.J."/>
            <person name="Shi R."/>
            <person name="Sims S."/>
            <person name="Singer S.R."/>
            <person name="Sinharoy S."/>
            <person name="Sterck L."/>
            <person name="Viollet A."/>
            <person name="Wang B.B."/>
            <person name="Wang K."/>
            <person name="Wang M."/>
            <person name="Wang X."/>
            <person name="Warfsmann J."/>
            <person name="Weissenbach J."/>
            <person name="White D.D."/>
            <person name="White J.D."/>
            <person name="Wiley G.B."/>
            <person name="Wincker P."/>
            <person name="Xing Y."/>
            <person name="Yang L."/>
            <person name="Yao Z."/>
            <person name="Ying F."/>
            <person name="Zhai J."/>
            <person name="Zhou L."/>
            <person name="Zuber A."/>
            <person name="Denarie J."/>
            <person name="Dixon R.A."/>
            <person name="May G.D."/>
            <person name="Schwartz D.C."/>
            <person name="Rogers J."/>
            <person name="Quetier F."/>
            <person name="Town C.D."/>
            <person name="Roe B.A."/>
        </authorList>
    </citation>
    <scope>NUCLEOTIDE SEQUENCE [LARGE SCALE GENOMIC DNA]</scope>
    <source>
        <strain evidence="1">A17</strain>
        <strain evidence="2 3">cv. Jemalong A17</strain>
    </source>
</reference>
<dbReference type="PaxDb" id="3880-AES76048"/>
<dbReference type="Proteomes" id="UP000002051">
    <property type="component" value="Chromosome 6"/>
</dbReference>
<reference evidence="2" key="3">
    <citation type="submission" date="2015-04" db="UniProtKB">
        <authorList>
            <consortium name="EnsemblPlants"/>
        </authorList>
    </citation>
    <scope>IDENTIFICATION</scope>
    <source>
        <strain evidence="2">cv. Jemalong A17</strain>
    </source>
</reference>
<sequence length="158" mass="18026">MTSGLKVNFHKSSLIEWVIFRSSTWVAGGSQSKKGFDLGVNLDQLRIRLNSWGSKYIFFWGVDGGGQKICRVNWTKVCQPRSKVGLRVRDVSEGGEHESLGFYGRSATPICRRRPWGDLVVPTEWRRWGRPYQKNKKKVLDDSAGNIALLVWRIQAKS</sequence>
<gene>
    <name evidence="1" type="ordered locus">MTR_6g069520</name>
</gene>
<evidence type="ECO:0000313" key="1">
    <source>
        <dbReference type="EMBL" id="AES76048.1"/>
    </source>
</evidence>
<organism evidence="1 3">
    <name type="scientific">Medicago truncatula</name>
    <name type="common">Barrel medic</name>
    <name type="synonym">Medicago tribuloides</name>
    <dbReference type="NCBI Taxonomy" id="3880"/>
    <lineage>
        <taxon>Eukaryota</taxon>
        <taxon>Viridiplantae</taxon>
        <taxon>Streptophyta</taxon>
        <taxon>Embryophyta</taxon>
        <taxon>Tracheophyta</taxon>
        <taxon>Spermatophyta</taxon>
        <taxon>Magnoliopsida</taxon>
        <taxon>eudicotyledons</taxon>
        <taxon>Gunneridae</taxon>
        <taxon>Pentapetalae</taxon>
        <taxon>rosids</taxon>
        <taxon>fabids</taxon>
        <taxon>Fabales</taxon>
        <taxon>Fabaceae</taxon>
        <taxon>Papilionoideae</taxon>
        <taxon>50 kb inversion clade</taxon>
        <taxon>NPAAA clade</taxon>
        <taxon>Hologalegina</taxon>
        <taxon>IRL clade</taxon>
        <taxon>Trifolieae</taxon>
        <taxon>Medicago</taxon>
    </lineage>
</organism>
<dbReference type="HOGENOM" id="CLU_1671925_0_0_1"/>
<proteinExistence type="predicted"/>